<dbReference type="InterPro" id="IPR015854">
    <property type="entry name" value="ABC_transpr_LolD-like"/>
</dbReference>
<dbReference type="EMBL" id="CP011924">
    <property type="protein sequence ID" value="ATD08354.1"/>
    <property type="molecule type" value="Genomic_DNA"/>
</dbReference>
<organism evidence="5 6">
    <name type="scientific">Pseudoalteromonas piscicida</name>
    <dbReference type="NCBI Taxonomy" id="43662"/>
    <lineage>
        <taxon>Bacteria</taxon>
        <taxon>Pseudomonadati</taxon>
        <taxon>Pseudomonadota</taxon>
        <taxon>Gammaproteobacteria</taxon>
        <taxon>Alteromonadales</taxon>
        <taxon>Pseudoalteromonadaceae</taxon>
        <taxon>Pseudoalteromonas</taxon>
    </lineage>
</organism>
<dbReference type="PANTHER" id="PTHR24220:SF648">
    <property type="entry name" value="ABC TRANSPORTER ATP-BINDING PROTEIN YTRE"/>
    <property type="match status" value="1"/>
</dbReference>
<dbReference type="InterPro" id="IPR017911">
    <property type="entry name" value="MacB-like_ATP-bd"/>
</dbReference>
<feature type="domain" description="ABC transporter" evidence="4">
    <location>
        <begin position="24"/>
        <end position="254"/>
    </location>
</feature>
<dbReference type="PANTHER" id="PTHR24220">
    <property type="entry name" value="IMPORT ATP-BINDING PROTEIN"/>
    <property type="match status" value="1"/>
</dbReference>
<keyword evidence="1" id="KW-0813">Transport</keyword>
<dbReference type="Proteomes" id="UP000016521">
    <property type="component" value="Chromosome I"/>
</dbReference>
<keyword evidence="3" id="KW-0067">ATP-binding</keyword>
<dbReference type="SMART" id="SM00382">
    <property type="entry name" value="AAA"/>
    <property type="match status" value="1"/>
</dbReference>
<protein>
    <recommendedName>
        <fullName evidence="4">ABC transporter domain-containing protein</fullName>
    </recommendedName>
</protein>
<dbReference type="InterPro" id="IPR003439">
    <property type="entry name" value="ABC_transporter-like_ATP-bd"/>
</dbReference>
<evidence type="ECO:0000256" key="2">
    <source>
        <dbReference type="ARBA" id="ARBA00022741"/>
    </source>
</evidence>
<evidence type="ECO:0000313" key="5">
    <source>
        <dbReference type="EMBL" id="ATD08354.1"/>
    </source>
</evidence>
<keyword evidence="6" id="KW-1185">Reference proteome</keyword>
<dbReference type="InterPro" id="IPR017871">
    <property type="entry name" value="ABC_transporter-like_CS"/>
</dbReference>
<dbReference type="Pfam" id="PF00005">
    <property type="entry name" value="ABC_tran"/>
    <property type="match status" value="1"/>
</dbReference>
<dbReference type="CDD" id="cd03255">
    <property type="entry name" value="ABC_MJ0796_LolCDE_FtsE"/>
    <property type="match status" value="1"/>
</dbReference>
<proteinExistence type="predicted"/>
<dbReference type="InterPro" id="IPR003593">
    <property type="entry name" value="AAA+_ATPase"/>
</dbReference>
<evidence type="ECO:0000256" key="1">
    <source>
        <dbReference type="ARBA" id="ARBA00022448"/>
    </source>
</evidence>
<sequence>MFLHCYEHIAYNLKRQNGGKKVTIELENLGRKFQSGLLETTALHEVSLHINQGEFLAIMGPSGCGKSTLLSILGMLDKPTSGKIRFFGHNIIEYNERQLAELRRGSVGFIFQSFNLIDELSVYENVELPLLYQNTPVALRKEKVEAVLKRVGMNHRAGHLPTQLSGGQQQRVAIARALVTEPKVILADEPTGNLDSNNSTEILQMLQACNRAGATIIMVTHSESESDFASRKIRLLDGQVMLDINNVNTLPGVA</sequence>
<evidence type="ECO:0000259" key="4">
    <source>
        <dbReference type="PROSITE" id="PS50893"/>
    </source>
</evidence>
<name>A0ABM6NHX2_PSEO7</name>
<dbReference type="RefSeq" id="WP_010376898.1">
    <property type="nucleotide sequence ID" value="NZ_CP011924.1"/>
</dbReference>
<dbReference type="SUPFAM" id="SSF52540">
    <property type="entry name" value="P-loop containing nucleoside triphosphate hydrolases"/>
    <property type="match status" value="1"/>
</dbReference>
<dbReference type="PROSITE" id="PS50893">
    <property type="entry name" value="ABC_TRANSPORTER_2"/>
    <property type="match status" value="1"/>
</dbReference>
<keyword evidence="2" id="KW-0547">Nucleotide-binding</keyword>
<dbReference type="PROSITE" id="PS00211">
    <property type="entry name" value="ABC_TRANSPORTER_1"/>
    <property type="match status" value="1"/>
</dbReference>
<evidence type="ECO:0000256" key="3">
    <source>
        <dbReference type="ARBA" id="ARBA00022840"/>
    </source>
</evidence>
<dbReference type="InterPro" id="IPR027417">
    <property type="entry name" value="P-loop_NTPase"/>
</dbReference>
<accession>A0ABM6NHX2</accession>
<gene>
    <name evidence="5" type="ORF">PPIS_a3589</name>
</gene>
<reference evidence="5 6" key="1">
    <citation type="submission" date="2015-06" db="EMBL/GenBank/DDBJ databases">
        <authorList>
            <person name="Xie B.-B."/>
            <person name="Rong J.-C."/>
            <person name="Qin Q.-L."/>
            <person name="Zhang Y.-Z."/>
        </authorList>
    </citation>
    <scope>NUCLEOTIDE SEQUENCE [LARGE SCALE GENOMIC DNA]</scope>
    <source>
        <strain evidence="5 6">JCM 20779</strain>
    </source>
</reference>
<evidence type="ECO:0000313" key="6">
    <source>
        <dbReference type="Proteomes" id="UP000016521"/>
    </source>
</evidence>
<dbReference type="Gene3D" id="3.40.50.300">
    <property type="entry name" value="P-loop containing nucleotide triphosphate hydrolases"/>
    <property type="match status" value="1"/>
</dbReference>